<gene>
    <name evidence="5" type="primary">pmbA</name>
    <name evidence="5" type="synonym">tldE</name>
    <name evidence="5" type="ORF">Tel_16225</name>
</gene>
<accession>A0A0S2TIC0</accession>
<dbReference type="SUPFAM" id="SSF111283">
    <property type="entry name" value="Putative modulator of DNA gyrase, PmbA/TldD"/>
    <property type="match status" value="1"/>
</dbReference>
<dbReference type="InterPro" id="IPR035068">
    <property type="entry name" value="TldD/PmbA_N"/>
</dbReference>
<dbReference type="InterPro" id="IPR036059">
    <property type="entry name" value="TldD/PmbA_sf"/>
</dbReference>
<dbReference type="Gene3D" id="3.30.2290.10">
    <property type="entry name" value="PmbA/TldD superfamily"/>
    <property type="match status" value="1"/>
</dbReference>
<evidence type="ECO:0000259" key="2">
    <source>
        <dbReference type="Pfam" id="PF01523"/>
    </source>
</evidence>
<protein>
    <submittedName>
        <fullName evidence="5">Peptidase PmbA</fullName>
    </submittedName>
</protein>
<evidence type="ECO:0000259" key="4">
    <source>
        <dbReference type="Pfam" id="PF19290"/>
    </source>
</evidence>
<comment type="similarity">
    <text evidence="1">Belongs to the peptidase U62 family.</text>
</comment>
<dbReference type="Pfam" id="PF19289">
    <property type="entry name" value="PmbA_TldD_3rd"/>
    <property type="match status" value="1"/>
</dbReference>
<dbReference type="GO" id="GO:0006508">
    <property type="term" value="P:proteolysis"/>
    <property type="evidence" value="ECO:0007669"/>
    <property type="project" value="InterPro"/>
</dbReference>
<dbReference type="GO" id="GO:0008237">
    <property type="term" value="F:metallopeptidase activity"/>
    <property type="evidence" value="ECO:0007669"/>
    <property type="project" value="InterPro"/>
</dbReference>
<name>A0A0S2TIC0_9GAMM</name>
<dbReference type="KEGG" id="tee:Tel_16225"/>
<organism evidence="5 6">
    <name type="scientific">Candidatus Tenderia electrophaga</name>
    <dbReference type="NCBI Taxonomy" id="1748243"/>
    <lineage>
        <taxon>Bacteria</taxon>
        <taxon>Pseudomonadati</taxon>
        <taxon>Pseudomonadota</taxon>
        <taxon>Gammaproteobacteria</taxon>
        <taxon>Candidatus Tenderiales</taxon>
        <taxon>Candidatus Tenderiaceae</taxon>
        <taxon>Candidatus Tenderia</taxon>
    </lineage>
</organism>
<dbReference type="Pfam" id="PF19290">
    <property type="entry name" value="PmbA_TldD_2nd"/>
    <property type="match status" value="1"/>
</dbReference>
<dbReference type="Pfam" id="PF01523">
    <property type="entry name" value="PmbA_TldD_1st"/>
    <property type="match status" value="1"/>
</dbReference>
<dbReference type="InterPro" id="IPR047657">
    <property type="entry name" value="PmbA"/>
</dbReference>
<dbReference type="Proteomes" id="UP000055136">
    <property type="component" value="Chromosome"/>
</dbReference>
<feature type="domain" description="Metalloprotease TldD/E N-terminal" evidence="2">
    <location>
        <begin position="20"/>
        <end position="84"/>
    </location>
</feature>
<dbReference type="NCBIfam" id="NF008268">
    <property type="entry name" value="PRK11040.1"/>
    <property type="match status" value="1"/>
</dbReference>
<keyword evidence="6" id="KW-1185">Reference proteome</keyword>
<evidence type="ECO:0000259" key="3">
    <source>
        <dbReference type="Pfam" id="PF19289"/>
    </source>
</evidence>
<proteinExistence type="inferred from homology"/>
<feature type="domain" description="Metalloprotease TldD/E C-terminal" evidence="3">
    <location>
        <begin position="226"/>
        <end position="433"/>
    </location>
</feature>
<dbReference type="EMBL" id="CP013099">
    <property type="protein sequence ID" value="ALP54903.1"/>
    <property type="molecule type" value="Genomic_DNA"/>
</dbReference>
<dbReference type="STRING" id="1748243.Tel_16225"/>
<sequence>MQALVEQILAEAKQLGASAAEAAVSLESGLSVNVRLGEVETVEHNHDKGLGVTVYFDRRKGSASTTDFGQEAIRDTVAAACRIARYTAEDPYAGLADAALMAGEVIDLDLNHPWDIAPERAIELALESEAVARDYDARITNSEGASVSSHQAFRVYGNSHGFVGGYGGTRHGVSCCVIGQQGDNMQRDYWYSSARDACSLEAPDIVGRKAAERTVKRLGARRMKTRQAPVIFAAEQAGGLVSGFLGAIRGSAQYRNSSYLLNSIGEQVFPGFVRIDERPLLPCGLYSAPFDREGVATRDRDLVSDGVVQGYILDSYAARRLDMQTTANAGGTRNVFISHGDKDLQALCREMDTGLLITDMMGHGTNMVTGDYSRGAAGYWIEGGEIQYPVEELTVAGNLKQMFKDIIAIGNDVDLRGNVRSGSILIDTMTIAGE</sequence>
<dbReference type="InterPro" id="IPR045570">
    <property type="entry name" value="Metalloprtase-TldD/E_cen_dom"/>
</dbReference>
<evidence type="ECO:0000313" key="5">
    <source>
        <dbReference type="EMBL" id="ALP54903.1"/>
    </source>
</evidence>
<dbReference type="PANTHER" id="PTHR43421:SF1">
    <property type="entry name" value="METALLOPROTEASE PMBA"/>
    <property type="match status" value="1"/>
</dbReference>
<dbReference type="GO" id="GO:0005829">
    <property type="term" value="C:cytosol"/>
    <property type="evidence" value="ECO:0007669"/>
    <property type="project" value="TreeGrafter"/>
</dbReference>
<evidence type="ECO:0000256" key="1">
    <source>
        <dbReference type="ARBA" id="ARBA00005836"/>
    </source>
</evidence>
<reference evidence="5" key="1">
    <citation type="submission" date="2015-10" db="EMBL/GenBank/DDBJ databases">
        <title>Description of Candidatus Tenderia electrophaga gen. nov, sp. nov., an Uncultivated Electroautotroph from a Biocathode Enrichment.</title>
        <authorList>
            <person name="Eddie B.J."/>
            <person name="Malanoski A.P."/>
            <person name="Wang Z."/>
            <person name="Hall R.J."/>
            <person name="Oh S.D."/>
            <person name="Heiner C."/>
            <person name="Lin B."/>
            <person name="Strycharz-Glaven S.M."/>
        </authorList>
    </citation>
    <scope>NUCLEOTIDE SEQUENCE [LARGE SCALE GENOMIC DNA]</scope>
    <source>
        <strain evidence="5">NRL1</strain>
    </source>
</reference>
<dbReference type="AlphaFoldDB" id="A0A0S2TIC0"/>
<evidence type="ECO:0000313" key="6">
    <source>
        <dbReference type="Proteomes" id="UP000055136"/>
    </source>
</evidence>
<dbReference type="InterPro" id="IPR045569">
    <property type="entry name" value="Metalloprtase-TldD/E_C"/>
</dbReference>
<dbReference type="InterPro" id="IPR002510">
    <property type="entry name" value="Metalloprtase-TldD/E_N"/>
</dbReference>
<dbReference type="PANTHER" id="PTHR43421">
    <property type="entry name" value="METALLOPROTEASE PMBA"/>
    <property type="match status" value="1"/>
</dbReference>
<feature type="domain" description="Metalloprotease TldD/E central" evidence="4">
    <location>
        <begin position="112"/>
        <end position="218"/>
    </location>
</feature>